<dbReference type="InterPro" id="IPR022742">
    <property type="entry name" value="Hydrolase_4"/>
</dbReference>
<sequence>MSQPETLSVPIDYEPETEISSSAYNWSIRLFSLLEKMLSINIKMHHNEGQLEHGEIFLFNHFARFETFIPQSLIYRETGAYSRSIASSEFFSGDDMFSDYLLSVGAVPHNHTRLIPYLAGEILRGRKVIIFPEGGMVKDRRVIDTKGGFSIYSRSAMERRKHHTGAALLSLTLDIFKQTILQAQKRGDDSQLEKWAADLKLDDVESLLSAAARPSTIVPANITFYPMRVDENVLRRGVELFNRGISRRLSEELLIEGNILLKHTDMDIRLGNLIHTHKYWGWLDHHLIARAALRFNTIDDVLAPVTPGHRLTGRLRAKRIKYKALALRDDYMHAVYAQSTVNLSHLASKIIYELLEHGLTDIDSALFHRMLYLAVKHAQQESSVILHRSLENPEAYGNLLTGECKGLDQFIHTASNLGLIKLEDNIYQFLPKLCEEYGFDDIRTENLVAVYANEVATISCIATVIRKTIAEAAEITEQQLAMFHFDDEIASYRWDKSHHSKPRHRELNDKETATQDGAPFLLLPDNPKSLGIILVHGFLASPAEVRTFGEKLAAMGYPVIGPRLKGHGTSPWDLRKRTWEDWLASVQHAYQIMARLTDQVCLVGFSTGGALALQLAAEQPSQLAGIVAISVPIKFQDSNMSFVIPVIHGANKLVRWISSYEGVMPFHAHESEHPDINYFSMPVHGLFELGQMVGKVKSNLGNIHCPAFLIQGTDDTVVKPDSVQIIYDNIGSHDKNILMVDTERHGILYEDIGETQDEVIRFLAKLEANVDSSPE</sequence>
<dbReference type="PANTHER" id="PTHR11614">
    <property type="entry name" value="PHOSPHOLIPASE-RELATED"/>
    <property type="match status" value="1"/>
</dbReference>
<reference evidence="2" key="1">
    <citation type="submission" date="2018-06" db="EMBL/GenBank/DDBJ databases">
        <authorList>
            <person name="Zhirakovskaya E."/>
        </authorList>
    </citation>
    <scope>NUCLEOTIDE SEQUENCE</scope>
</reference>
<accession>A0A3B1BVS7</accession>
<gene>
    <name evidence="2" type="ORF">MNBD_GAMMA26-103</name>
</gene>
<evidence type="ECO:0000313" key="2">
    <source>
        <dbReference type="EMBL" id="VAX10495.1"/>
    </source>
</evidence>
<dbReference type="InterPro" id="IPR029058">
    <property type="entry name" value="AB_hydrolase_fold"/>
</dbReference>
<feature type="domain" description="Serine aminopeptidase S33" evidence="1">
    <location>
        <begin position="532"/>
        <end position="750"/>
    </location>
</feature>
<protein>
    <recommendedName>
        <fullName evidence="1">Serine aminopeptidase S33 domain-containing protein</fullName>
    </recommendedName>
</protein>
<dbReference type="Gene3D" id="3.40.50.1820">
    <property type="entry name" value="alpha/beta hydrolase"/>
    <property type="match status" value="1"/>
</dbReference>
<dbReference type="InterPro" id="IPR000073">
    <property type="entry name" value="AB_hydrolase_1"/>
</dbReference>
<evidence type="ECO:0000259" key="1">
    <source>
        <dbReference type="Pfam" id="PF12146"/>
    </source>
</evidence>
<dbReference type="PRINTS" id="PR00111">
    <property type="entry name" value="ABHYDROLASE"/>
</dbReference>
<dbReference type="SUPFAM" id="SSF53474">
    <property type="entry name" value="alpha/beta-Hydrolases"/>
    <property type="match status" value="1"/>
</dbReference>
<dbReference type="Pfam" id="PF12146">
    <property type="entry name" value="Hydrolase_4"/>
    <property type="match status" value="1"/>
</dbReference>
<organism evidence="2">
    <name type="scientific">hydrothermal vent metagenome</name>
    <dbReference type="NCBI Taxonomy" id="652676"/>
    <lineage>
        <taxon>unclassified sequences</taxon>
        <taxon>metagenomes</taxon>
        <taxon>ecological metagenomes</taxon>
    </lineage>
</organism>
<name>A0A3B1BVS7_9ZZZZ</name>
<dbReference type="EMBL" id="UOFX01000072">
    <property type="protein sequence ID" value="VAX10495.1"/>
    <property type="molecule type" value="Genomic_DNA"/>
</dbReference>
<dbReference type="InterPro" id="IPR051044">
    <property type="entry name" value="MAG_DAG_Lipase"/>
</dbReference>
<dbReference type="AlphaFoldDB" id="A0A3B1BVS7"/>
<proteinExistence type="predicted"/>